<dbReference type="Gene3D" id="3.40.50.720">
    <property type="entry name" value="NAD(P)-binding Rossmann-like Domain"/>
    <property type="match status" value="1"/>
</dbReference>
<evidence type="ECO:0000256" key="2">
    <source>
        <dbReference type="ARBA" id="ARBA00011738"/>
    </source>
</evidence>
<dbReference type="GO" id="GO:0006098">
    <property type="term" value="P:pentose-phosphate shunt"/>
    <property type="evidence" value="ECO:0007669"/>
    <property type="project" value="UniProtKB-UniPathway"/>
</dbReference>
<dbReference type="NCBIfam" id="TIGR00873">
    <property type="entry name" value="gnd"/>
    <property type="match status" value="1"/>
</dbReference>
<dbReference type="InterPro" id="IPR006184">
    <property type="entry name" value="6PGdom_BS"/>
</dbReference>
<dbReference type="SMART" id="SM01350">
    <property type="entry name" value="6PGD"/>
    <property type="match status" value="1"/>
</dbReference>
<dbReference type="FunFam" id="1.10.1040.10:FF:000002">
    <property type="entry name" value="6-phosphogluconate dehydrogenase, decarboxylating"/>
    <property type="match status" value="1"/>
</dbReference>
<feature type="binding site" evidence="8">
    <location>
        <begin position="74"/>
        <end position="76"/>
    </location>
    <ligand>
        <name>NADP(+)</name>
        <dbReference type="ChEBI" id="CHEBI:58349"/>
    </ligand>
</feature>
<evidence type="ECO:0000313" key="11">
    <source>
        <dbReference type="EMBL" id="SEW40992.1"/>
    </source>
</evidence>
<feature type="domain" description="6-phosphogluconate dehydrogenase C-terminal" evidence="10">
    <location>
        <begin position="178"/>
        <end position="467"/>
    </location>
</feature>
<feature type="binding site" evidence="8">
    <location>
        <position position="102"/>
    </location>
    <ligand>
        <name>NADP(+)</name>
        <dbReference type="ChEBI" id="CHEBI:58349"/>
    </ligand>
</feature>
<keyword evidence="5 9" id="KW-0521">NADP</keyword>
<evidence type="ECO:0000313" key="12">
    <source>
        <dbReference type="Proteomes" id="UP000199701"/>
    </source>
</evidence>
<keyword evidence="12" id="KW-1185">Reference proteome</keyword>
<evidence type="ECO:0000256" key="3">
    <source>
        <dbReference type="ARBA" id="ARBA00023002"/>
    </source>
</evidence>
<dbReference type="Gene3D" id="1.20.5.320">
    <property type="entry name" value="6-Phosphogluconate Dehydrogenase, domain 3"/>
    <property type="match status" value="1"/>
</dbReference>
<dbReference type="GO" id="GO:0004616">
    <property type="term" value="F:phosphogluconate dehydrogenase (decarboxylating) activity"/>
    <property type="evidence" value="ECO:0007669"/>
    <property type="project" value="UniProtKB-EC"/>
</dbReference>
<feature type="binding site" description="in other chain" evidence="7">
    <location>
        <begin position="128"/>
        <end position="130"/>
    </location>
    <ligand>
        <name>substrate</name>
        <note>ligand shared between dimeric partners</note>
    </ligand>
</feature>
<feature type="binding site" description="in other chain" evidence="7">
    <location>
        <position position="260"/>
    </location>
    <ligand>
        <name>substrate</name>
        <note>ligand shared between dimeric partners</note>
    </ligand>
</feature>
<dbReference type="InterPro" id="IPR008927">
    <property type="entry name" value="6-PGluconate_DH-like_C_sf"/>
</dbReference>
<dbReference type="Pfam" id="PF00393">
    <property type="entry name" value="6PGD"/>
    <property type="match status" value="1"/>
</dbReference>
<comment type="function">
    <text evidence="5">Catalyzes the oxidative decarboxylation of 6-phosphogluconate to ribulose 5-phosphate and CO(2), with concomitant reduction of NADP to NADPH.</text>
</comment>
<dbReference type="Pfam" id="PF03446">
    <property type="entry name" value="NAD_binding_2"/>
    <property type="match status" value="1"/>
</dbReference>
<dbReference type="UniPathway" id="UPA00115">
    <property type="reaction ID" value="UER00410"/>
</dbReference>
<dbReference type="FunFam" id="3.40.50.720:FF:000007">
    <property type="entry name" value="6-phosphogluconate dehydrogenase, decarboxylating"/>
    <property type="match status" value="1"/>
</dbReference>
<sequence length="467" mass="52461">MEKQQVGVIGLAVMGKNLALNIAEHGFAVSVYNRSPEKTDELLKESEFEHLIGTFNIQEFVDSLEMPRKIIMMVKAGNPVDDTIQQLLPFLSEGDIVMDGGNSFFKDTIRRNIELKQKKIHFMGIGISGGEEGARNGPAIMPGGDFETYKLIEPILNSISAKVDDEPCCTYIGDNGAGHFVKMVHNGIEYADMQLICESYFILKNMLHLTPPQLHKIFAEWNEGELNSYLIEITSDIFAKKDDKADGYLVDKILDVAGQKGTGKWTSQVSLDMGIAIPTITEAVFERCLSAVKGERVLANHAIAIEIPDIHIENEAEFIESIRRALYASKICAYAQGFSLMREASKEYDWALQLGEISKIFRGGCIIRAQFLNKIKDAYQKDSNLTNLILDDYFKEILGKYQKDWRKVVSIAIEAGIAIPGFSSAISYFDGYRTLELPMNLLQAQRDYFGAHTYQRTDMEGTFHTNW</sequence>
<keyword evidence="3 5" id="KW-0560">Oxidoreductase</keyword>
<dbReference type="STRING" id="99656.SAMN05421659_11683"/>
<reference evidence="11 12" key="1">
    <citation type="submission" date="2016-10" db="EMBL/GenBank/DDBJ databases">
        <authorList>
            <person name="de Groot N.N."/>
        </authorList>
    </citation>
    <scope>NUCLEOTIDE SEQUENCE [LARGE SCALE GENOMIC DNA]</scope>
    <source>
        <strain evidence="11 12">DSM 9179</strain>
    </source>
</reference>
<feature type="active site" description="Proton donor" evidence="6">
    <location>
        <position position="189"/>
    </location>
</feature>
<feature type="binding site" evidence="8">
    <location>
        <begin position="10"/>
        <end position="15"/>
    </location>
    <ligand>
        <name>NADP(+)</name>
        <dbReference type="ChEBI" id="CHEBI:58349"/>
    </ligand>
</feature>
<evidence type="ECO:0000256" key="4">
    <source>
        <dbReference type="ARBA" id="ARBA00023064"/>
    </source>
</evidence>
<dbReference type="NCBIfam" id="NF006765">
    <property type="entry name" value="PRK09287.1"/>
    <property type="match status" value="1"/>
</dbReference>
<feature type="binding site" evidence="7">
    <location>
        <position position="452"/>
    </location>
    <ligand>
        <name>substrate</name>
        <note>ligand shared between dimeric partners</note>
    </ligand>
</feature>
<dbReference type="InterPro" id="IPR006113">
    <property type="entry name" value="6PGDH_Gnd/GntZ"/>
</dbReference>
<name>A0A1I0RKZ5_9FIRM</name>
<feature type="binding site" evidence="8">
    <location>
        <begin position="33"/>
        <end position="35"/>
    </location>
    <ligand>
        <name>NADP(+)</name>
        <dbReference type="ChEBI" id="CHEBI:58349"/>
    </ligand>
</feature>
<protein>
    <recommendedName>
        <fullName evidence="5 9">6-phosphogluconate dehydrogenase, decarboxylating</fullName>
        <ecNumber evidence="5 9">1.1.1.44</ecNumber>
    </recommendedName>
</protein>
<dbReference type="InterPro" id="IPR006115">
    <property type="entry name" value="6PGDH_NADP-bd"/>
</dbReference>
<dbReference type="PROSITE" id="PS00461">
    <property type="entry name" value="6PGD"/>
    <property type="match status" value="1"/>
</dbReference>
<comment type="catalytic activity">
    <reaction evidence="5 9">
        <text>6-phospho-D-gluconate + NADP(+) = D-ribulose 5-phosphate + CO2 + NADPH</text>
        <dbReference type="Rhea" id="RHEA:10116"/>
        <dbReference type="ChEBI" id="CHEBI:16526"/>
        <dbReference type="ChEBI" id="CHEBI:57783"/>
        <dbReference type="ChEBI" id="CHEBI:58121"/>
        <dbReference type="ChEBI" id="CHEBI:58349"/>
        <dbReference type="ChEBI" id="CHEBI:58759"/>
        <dbReference type="EC" id="1.1.1.44"/>
    </reaction>
</comment>
<dbReference type="OrthoDB" id="9804542at2"/>
<feature type="active site" description="Proton acceptor" evidence="6">
    <location>
        <position position="182"/>
    </location>
</feature>
<dbReference type="PRINTS" id="PR00076">
    <property type="entry name" value="6PGDHDRGNASE"/>
</dbReference>
<feature type="binding site" description="in other chain" evidence="7">
    <location>
        <position position="287"/>
    </location>
    <ligand>
        <name>substrate</name>
        <note>ligand shared between dimeric partners</note>
    </ligand>
</feature>
<feature type="binding site" description="in other chain" evidence="7">
    <location>
        <begin position="185"/>
        <end position="186"/>
    </location>
    <ligand>
        <name>substrate</name>
        <note>ligand shared between dimeric partners</note>
    </ligand>
</feature>
<evidence type="ECO:0000256" key="5">
    <source>
        <dbReference type="PIRNR" id="PIRNR000109"/>
    </source>
</evidence>
<feature type="binding site" description="in other chain" evidence="7">
    <location>
        <position position="190"/>
    </location>
    <ligand>
        <name>substrate</name>
        <note>ligand shared between dimeric partners</note>
    </ligand>
</feature>
<comment type="similarity">
    <text evidence="1 5 9">Belongs to the 6-phosphogluconate dehydrogenase family.</text>
</comment>
<dbReference type="Proteomes" id="UP000199701">
    <property type="component" value="Unassembled WGS sequence"/>
</dbReference>
<dbReference type="GO" id="GO:0019521">
    <property type="term" value="P:D-gluconate metabolic process"/>
    <property type="evidence" value="ECO:0007669"/>
    <property type="project" value="UniProtKB-KW"/>
</dbReference>
<keyword evidence="4 9" id="KW-0311">Gluconate utilization</keyword>
<evidence type="ECO:0000256" key="9">
    <source>
        <dbReference type="RuleBase" id="RU000485"/>
    </source>
</evidence>
<keyword evidence="5 9" id="KW-0570">Pentose shunt</keyword>
<feature type="binding site" description="in other chain" evidence="7">
    <location>
        <position position="102"/>
    </location>
    <ligand>
        <name>substrate</name>
        <note>ligand shared between dimeric partners</note>
    </ligand>
</feature>
<dbReference type="InterPro" id="IPR006183">
    <property type="entry name" value="Pgluconate_DH"/>
</dbReference>
<evidence type="ECO:0000259" key="10">
    <source>
        <dbReference type="SMART" id="SM01350"/>
    </source>
</evidence>
<evidence type="ECO:0000256" key="1">
    <source>
        <dbReference type="ARBA" id="ARBA00008419"/>
    </source>
</evidence>
<evidence type="ECO:0000256" key="8">
    <source>
        <dbReference type="PIRSR" id="PIRSR000109-3"/>
    </source>
</evidence>
<gene>
    <name evidence="11" type="ORF">SAMN05421659_11683</name>
</gene>
<comment type="subunit">
    <text evidence="2 5">Homodimer.</text>
</comment>
<dbReference type="GO" id="GO:0050661">
    <property type="term" value="F:NADP binding"/>
    <property type="evidence" value="ECO:0007669"/>
    <property type="project" value="InterPro"/>
</dbReference>
<dbReference type="EMBL" id="FOJI01000016">
    <property type="protein sequence ID" value="SEW40992.1"/>
    <property type="molecule type" value="Genomic_DNA"/>
</dbReference>
<evidence type="ECO:0000256" key="6">
    <source>
        <dbReference type="PIRSR" id="PIRSR000109-1"/>
    </source>
</evidence>
<organism evidence="11 12">
    <name type="scientific">[Clostridium] fimetarium</name>
    <dbReference type="NCBI Taxonomy" id="99656"/>
    <lineage>
        <taxon>Bacteria</taxon>
        <taxon>Bacillati</taxon>
        <taxon>Bacillota</taxon>
        <taxon>Clostridia</taxon>
        <taxon>Lachnospirales</taxon>
        <taxon>Lachnospiraceae</taxon>
    </lineage>
</organism>
<dbReference type="SUPFAM" id="SSF51735">
    <property type="entry name" value="NAD(P)-binding Rossmann-fold domains"/>
    <property type="match status" value="1"/>
</dbReference>
<dbReference type="InterPro" id="IPR013328">
    <property type="entry name" value="6PGD_dom2"/>
</dbReference>
<dbReference type="PIRSF" id="PIRSF000109">
    <property type="entry name" value="6PGD"/>
    <property type="match status" value="1"/>
</dbReference>
<dbReference type="EC" id="1.1.1.44" evidence="5 9"/>
<dbReference type="AlphaFoldDB" id="A0A1I0RKZ5"/>
<dbReference type="PANTHER" id="PTHR11811">
    <property type="entry name" value="6-PHOSPHOGLUCONATE DEHYDROGENASE"/>
    <property type="match status" value="1"/>
</dbReference>
<dbReference type="SUPFAM" id="SSF48179">
    <property type="entry name" value="6-phosphogluconate dehydrogenase C-terminal domain-like"/>
    <property type="match status" value="1"/>
</dbReference>
<comment type="pathway">
    <text evidence="5 9">Carbohydrate degradation; pentose phosphate pathway; D-ribulose 5-phosphate from D-glucose 6-phosphate (oxidative stage): step 3/3.</text>
</comment>
<proteinExistence type="inferred from homology"/>
<evidence type="ECO:0000256" key="7">
    <source>
        <dbReference type="PIRSR" id="PIRSR000109-2"/>
    </source>
</evidence>
<dbReference type="FunFam" id="1.20.5.320:FF:000001">
    <property type="entry name" value="6-phosphogluconate dehydrogenase, decarboxylating"/>
    <property type="match status" value="1"/>
</dbReference>
<dbReference type="Gene3D" id="1.10.1040.10">
    <property type="entry name" value="N-(1-d-carboxylethyl)-l-norvaline Dehydrogenase, domain 2"/>
    <property type="match status" value="1"/>
</dbReference>
<accession>A0A1I0RKZ5</accession>
<feature type="binding site" evidence="7">
    <location>
        <position position="446"/>
    </location>
    <ligand>
        <name>substrate</name>
        <note>ligand shared between dimeric partners</note>
    </ligand>
</feature>
<dbReference type="RefSeq" id="WP_092456546.1">
    <property type="nucleotide sequence ID" value="NZ_FOJI01000016.1"/>
</dbReference>
<dbReference type="InterPro" id="IPR006114">
    <property type="entry name" value="6PGDH_C"/>
</dbReference>
<dbReference type="InterPro" id="IPR036291">
    <property type="entry name" value="NAD(P)-bd_dom_sf"/>
</dbReference>